<feature type="region of interest" description="Disordered" evidence="1">
    <location>
        <begin position="1"/>
        <end position="67"/>
    </location>
</feature>
<name>W9CPI8_SCLBF</name>
<dbReference type="Proteomes" id="UP000019487">
    <property type="component" value="Unassembled WGS sequence"/>
</dbReference>
<gene>
    <name evidence="2" type="ORF">SBOR_3227</name>
</gene>
<keyword evidence="3" id="KW-1185">Reference proteome</keyword>
<dbReference type="HOGENOM" id="CLU_2623398_0_0_1"/>
<comment type="caution">
    <text evidence="2">The sequence shown here is derived from an EMBL/GenBank/DDBJ whole genome shotgun (WGS) entry which is preliminary data.</text>
</comment>
<organism evidence="2 3">
    <name type="scientific">Sclerotinia borealis (strain F-4128)</name>
    <dbReference type="NCBI Taxonomy" id="1432307"/>
    <lineage>
        <taxon>Eukaryota</taxon>
        <taxon>Fungi</taxon>
        <taxon>Dikarya</taxon>
        <taxon>Ascomycota</taxon>
        <taxon>Pezizomycotina</taxon>
        <taxon>Leotiomycetes</taxon>
        <taxon>Helotiales</taxon>
        <taxon>Sclerotiniaceae</taxon>
        <taxon>Sclerotinia</taxon>
    </lineage>
</organism>
<evidence type="ECO:0000313" key="3">
    <source>
        <dbReference type="Proteomes" id="UP000019487"/>
    </source>
</evidence>
<protein>
    <submittedName>
        <fullName evidence="2">Uncharacterized protein</fullName>
    </submittedName>
</protein>
<dbReference type="EMBL" id="AYSA01000138">
    <property type="protein sequence ID" value="ESZ96395.1"/>
    <property type="molecule type" value="Genomic_DNA"/>
</dbReference>
<feature type="compositionally biased region" description="Basic and acidic residues" evidence="1">
    <location>
        <begin position="11"/>
        <end position="50"/>
    </location>
</feature>
<sequence length="78" mass="8833">MFCFTKTNSSSEKKSKEEKPKKKPKDSEKSKPEGNSDGSKKPTDNSHHDVPCGNEENDAGDHWRGYPDHDAECYEEDC</sequence>
<accession>W9CPI8</accession>
<dbReference type="AlphaFoldDB" id="W9CPI8"/>
<evidence type="ECO:0000313" key="2">
    <source>
        <dbReference type="EMBL" id="ESZ96395.1"/>
    </source>
</evidence>
<evidence type="ECO:0000256" key="1">
    <source>
        <dbReference type="SAM" id="MobiDB-lite"/>
    </source>
</evidence>
<reference evidence="2 3" key="1">
    <citation type="journal article" date="2014" name="Genome Announc.">
        <title>Draft genome sequence of Sclerotinia borealis, a psychrophilic plant pathogenic fungus.</title>
        <authorList>
            <person name="Mardanov A.V."/>
            <person name="Beletsky A.V."/>
            <person name="Kadnikov V.V."/>
            <person name="Ignatov A.N."/>
            <person name="Ravin N.V."/>
        </authorList>
    </citation>
    <scope>NUCLEOTIDE SEQUENCE [LARGE SCALE GENOMIC DNA]</scope>
    <source>
        <strain evidence="3">F-4157</strain>
    </source>
</reference>
<proteinExistence type="predicted"/>